<evidence type="ECO:0000313" key="4">
    <source>
        <dbReference type="Proteomes" id="UP001251528"/>
    </source>
</evidence>
<sequence length="227" mass="23745">MKTASAILVLQPLAVAAVIFDTILPTTRPTQTTDPWMCSTKVLESFFDVPKPTGKLLDALLSYGDDLQKDCKPTLTNHVGMSACAFPPQSKWCAFSTSAPSTLLSDYSSYASSASSWWSGHSSAAVDEAVLCPNSWFKAMMWFADGPAWLNDTIAFAGCYAAAQATDASGFSRIPSATTGAVVTTSAPKSTEMPPSKSNAAPAVAHAKSWLVLVGAGVTATAANAMF</sequence>
<keyword evidence="4" id="KW-1185">Reference proteome</keyword>
<dbReference type="Pfam" id="PF24870">
    <property type="entry name" value="DUF7735"/>
    <property type="match status" value="1"/>
</dbReference>
<feature type="domain" description="DUF7735" evidence="2">
    <location>
        <begin position="23"/>
        <end position="168"/>
    </location>
</feature>
<dbReference type="InterPro" id="IPR056637">
    <property type="entry name" value="DUF7735"/>
</dbReference>
<feature type="signal peptide" evidence="1">
    <location>
        <begin position="1"/>
        <end position="16"/>
    </location>
</feature>
<comment type="caution">
    <text evidence="3">The sequence shown here is derived from an EMBL/GenBank/DDBJ whole genome shotgun (WGS) entry which is preliminary data.</text>
</comment>
<dbReference type="PANTHER" id="PTHR42029:SF2">
    <property type="entry name" value="WAX SYNTHASE DOMAIN-CONTAINING PROTEIN"/>
    <property type="match status" value="1"/>
</dbReference>
<dbReference type="PANTHER" id="PTHR42029">
    <property type="entry name" value="AN04G07800"/>
    <property type="match status" value="1"/>
</dbReference>
<reference evidence="3" key="1">
    <citation type="submission" date="2023-06" db="EMBL/GenBank/DDBJ databases">
        <title>Conoideocrella luteorostrata (Hypocreales: Clavicipitaceae), a potential biocontrol fungus for elongate hemlock scale in United States Christmas tree production areas.</title>
        <authorList>
            <person name="Barrett H."/>
            <person name="Lovett B."/>
            <person name="Macias A.M."/>
            <person name="Stajich J.E."/>
            <person name="Kasson M.T."/>
        </authorList>
    </citation>
    <scope>NUCLEOTIDE SEQUENCE</scope>
    <source>
        <strain evidence="3">ARSEF 14590</strain>
    </source>
</reference>
<dbReference type="EMBL" id="JASWJB010000075">
    <property type="protein sequence ID" value="KAK2601576.1"/>
    <property type="molecule type" value="Genomic_DNA"/>
</dbReference>
<accession>A0AAJ0FZI1</accession>
<proteinExistence type="predicted"/>
<protein>
    <recommendedName>
        <fullName evidence="2">DUF7735 domain-containing protein</fullName>
    </recommendedName>
</protein>
<feature type="chain" id="PRO_5042564120" description="DUF7735 domain-containing protein" evidence="1">
    <location>
        <begin position="17"/>
        <end position="227"/>
    </location>
</feature>
<evidence type="ECO:0000313" key="3">
    <source>
        <dbReference type="EMBL" id="KAK2601576.1"/>
    </source>
</evidence>
<evidence type="ECO:0000259" key="2">
    <source>
        <dbReference type="Pfam" id="PF24870"/>
    </source>
</evidence>
<organism evidence="3 4">
    <name type="scientific">Conoideocrella luteorostrata</name>
    <dbReference type="NCBI Taxonomy" id="1105319"/>
    <lineage>
        <taxon>Eukaryota</taxon>
        <taxon>Fungi</taxon>
        <taxon>Dikarya</taxon>
        <taxon>Ascomycota</taxon>
        <taxon>Pezizomycotina</taxon>
        <taxon>Sordariomycetes</taxon>
        <taxon>Hypocreomycetidae</taxon>
        <taxon>Hypocreales</taxon>
        <taxon>Clavicipitaceae</taxon>
        <taxon>Conoideocrella</taxon>
    </lineage>
</organism>
<dbReference type="AlphaFoldDB" id="A0AAJ0FZI1"/>
<name>A0AAJ0FZI1_9HYPO</name>
<keyword evidence="1" id="KW-0732">Signal</keyword>
<gene>
    <name evidence="3" type="ORF">QQS21_004894</name>
</gene>
<evidence type="ECO:0000256" key="1">
    <source>
        <dbReference type="SAM" id="SignalP"/>
    </source>
</evidence>
<dbReference type="Proteomes" id="UP001251528">
    <property type="component" value="Unassembled WGS sequence"/>
</dbReference>